<keyword evidence="1" id="KW-0732">Signal</keyword>
<dbReference type="AlphaFoldDB" id="A0AB39ML76"/>
<name>A0AB39ML76_9ACTN</name>
<dbReference type="RefSeq" id="WP_369191934.1">
    <property type="nucleotide sequence ID" value="NZ_CP163431.1"/>
</dbReference>
<protein>
    <recommendedName>
        <fullName evidence="3">Secreted protein</fullName>
    </recommendedName>
</protein>
<accession>A0AB39ML76</accession>
<dbReference type="EMBL" id="CP163431">
    <property type="protein sequence ID" value="XDQ07111.1"/>
    <property type="molecule type" value="Genomic_DNA"/>
</dbReference>
<evidence type="ECO:0000256" key="1">
    <source>
        <dbReference type="SAM" id="SignalP"/>
    </source>
</evidence>
<evidence type="ECO:0000313" key="2">
    <source>
        <dbReference type="EMBL" id="XDQ07111.1"/>
    </source>
</evidence>
<feature type="chain" id="PRO_5044322526" description="Secreted protein" evidence="1">
    <location>
        <begin position="19"/>
        <end position="139"/>
    </location>
</feature>
<proteinExistence type="predicted"/>
<feature type="signal peptide" evidence="1">
    <location>
        <begin position="1"/>
        <end position="18"/>
    </location>
</feature>
<evidence type="ECO:0008006" key="3">
    <source>
        <dbReference type="Google" id="ProtNLM"/>
    </source>
</evidence>
<organism evidence="2">
    <name type="scientific">Streptomyces sp. R08</name>
    <dbReference type="NCBI Taxonomy" id="3238624"/>
    <lineage>
        <taxon>Bacteria</taxon>
        <taxon>Bacillati</taxon>
        <taxon>Actinomycetota</taxon>
        <taxon>Actinomycetes</taxon>
        <taxon>Kitasatosporales</taxon>
        <taxon>Streptomycetaceae</taxon>
        <taxon>Streptomyces</taxon>
    </lineage>
</organism>
<sequence length="139" mass="14232">MGTTKWSTALGATGLALAAITTTVATPASAHALRAGRMVLTNVDNGRTVAASVGGDVEVRLTNYREHGLTYTWTAVSASDSAVLGHRSDVTNPAGDASAVYRAAAAGTATVSAQRHCVPDPGNLCPLIVETWKATIQVK</sequence>
<gene>
    <name evidence="2" type="ORF">AB5J58_46060</name>
</gene>
<reference evidence="2" key="1">
    <citation type="submission" date="2024-07" db="EMBL/GenBank/DDBJ databases">
        <authorList>
            <person name="Yu S.T."/>
        </authorList>
    </citation>
    <scope>NUCLEOTIDE SEQUENCE</scope>
    <source>
        <strain evidence="2">R08</strain>
    </source>
</reference>